<evidence type="ECO:0000313" key="4">
    <source>
        <dbReference type="Proteomes" id="UP000286271"/>
    </source>
</evidence>
<sequence>MKEHKDYIDIMKGIGIILVVIGHTGNSFSGWIYSFHMGLFFWITGYTMALKPLPETKAFVVKKIKSIIFPLIGFWMISVMNQYIIIRKYNLSFELFDYIKGLLLGGHWLEITGNFPLWFLHLLFIAEILFYLEVKFLPRYFVILNGIIIALGTLKFQEIIQGRPIWHINALPVALVYMTIGFYTYKILKEKTASTSCGITLVMIGWYMSLTYGGNVAKINTIWYYIESIFSIMGIYVIARKCESIIKVEFIKHIGKMSLYIMGIHALITSFAGRFVQYIFDTIGFSSEFIRHMCAAGITVVLSYAVSKIYLNVKNTIKYRMTIKI</sequence>
<feature type="transmembrane region" description="Helical" evidence="1">
    <location>
        <begin position="7"/>
        <end position="25"/>
    </location>
</feature>
<dbReference type="PANTHER" id="PTHR37312:SF1">
    <property type="entry name" value="MEMBRANE-BOUND ACYLTRANSFERASE YKRP-RELATED"/>
    <property type="match status" value="1"/>
</dbReference>
<feature type="transmembrane region" description="Helical" evidence="1">
    <location>
        <begin position="222"/>
        <end position="239"/>
    </location>
</feature>
<keyword evidence="1" id="KW-0472">Membrane</keyword>
<dbReference type="Pfam" id="PF01757">
    <property type="entry name" value="Acyl_transf_3"/>
    <property type="match status" value="1"/>
</dbReference>
<proteinExistence type="predicted"/>
<evidence type="ECO:0000259" key="2">
    <source>
        <dbReference type="Pfam" id="PF01757"/>
    </source>
</evidence>
<feature type="transmembrane region" description="Helical" evidence="1">
    <location>
        <begin position="166"/>
        <end position="185"/>
    </location>
</feature>
<feature type="transmembrane region" description="Helical" evidence="1">
    <location>
        <begin position="192"/>
        <end position="210"/>
    </location>
</feature>
<dbReference type="InterPro" id="IPR052734">
    <property type="entry name" value="Nod_factor_acetyltransferase"/>
</dbReference>
<dbReference type="Proteomes" id="UP000286271">
    <property type="component" value="Unassembled WGS sequence"/>
</dbReference>
<feature type="transmembrane region" description="Helical" evidence="1">
    <location>
        <begin position="115"/>
        <end position="134"/>
    </location>
</feature>
<evidence type="ECO:0000313" key="3">
    <source>
        <dbReference type="EMBL" id="RHF00033.1"/>
    </source>
</evidence>
<evidence type="ECO:0000256" key="1">
    <source>
        <dbReference type="SAM" id="Phobius"/>
    </source>
</evidence>
<dbReference type="PANTHER" id="PTHR37312">
    <property type="entry name" value="MEMBRANE-BOUND ACYLTRANSFERASE YKRP-RELATED"/>
    <property type="match status" value="1"/>
</dbReference>
<feature type="transmembrane region" description="Helical" evidence="1">
    <location>
        <begin position="141"/>
        <end position="160"/>
    </location>
</feature>
<dbReference type="InterPro" id="IPR002656">
    <property type="entry name" value="Acyl_transf_3_dom"/>
</dbReference>
<reference evidence="3 4" key="1">
    <citation type="submission" date="2018-08" db="EMBL/GenBank/DDBJ databases">
        <title>A genome reference for cultivated species of the human gut microbiota.</title>
        <authorList>
            <person name="Zou Y."/>
            <person name="Xue W."/>
            <person name="Luo G."/>
        </authorList>
    </citation>
    <scope>NUCLEOTIDE SEQUENCE [LARGE SCALE GENOMIC DNA]</scope>
    <source>
        <strain evidence="3 4">AM27-11</strain>
    </source>
</reference>
<dbReference type="EMBL" id="QSKW01000002">
    <property type="protein sequence ID" value="RHF00033.1"/>
    <property type="molecule type" value="Genomic_DNA"/>
</dbReference>
<name>A0A3R6CFH1_9FIRM</name>
<dbReference type="AlphaFoldDB" id="A0A3R6CFH1"/>
<dbReference type="GO" id="GO:0016747">
    <property type="term" value="F:acyltransferase activity, transferring groups other than amino-acyl groups"/>
    <property type="evidence" value="ECO:0007669"/>
    <property type="project" value="InterPro"/>
</dbReference>
<keyword evidence="1" id="KW-0812">Transmembrane</keyword>
<feature type="transmembrane region" description="Helical" evidence="1">
    <location>
        <begin position="289"/>
        <end position="311"/>
    </location>
</feature>
<gene>
    <name evidence="3" type="ORF">DW707_02175</name>
</gene>
<dbReference type="RefSeq" id="WP_118929709.1">
    <property type="nucleotide sequence ID" value="NZ_QSKW01000002.1"/>
</dbReference>
<feature type="transmembrane region" description="Helical" evidence="1">
    <location>
        <begin position="31"/>
        <end position="54"/>
    </location>
</feature>
<protein>
    <recommendedName>
        <fullName evidence="2">Acyltransferase 3 domain-containing protein</fullName>
    </recommendedName>
</protein>
<feature type="transmembrane region" description="Helical" evidence="1">
    <location>
        <begin position="259"/>
        <end position="277"/>
    </location>
</feature>
<feature type="domain" description="Acyltransferase 3" evidence="2">
    <location>
        <begin position="6"/>
        <end position="306"/>
    </location>
</feature>
<comment type="caution">
    <text evidence="3">The sequence shown here is derived from an EMBL/GenBank/DDBJ whole genome shotgun (WGS) entry which is preliminary data.</text>
</comment>
<organism evidence="3 4">
    <name type="scientific">Roseburia inulinivorans</name>
    <dbReference type="NCBI Taxonomy" id="360807"/>
    <lineage>
        <taxon>Bacteria</taxon>
        <taxon>Bacillati</taxon>
        <taxon>Bacillota</taxon>
        <taxon>Clostridia</taxon>
        <taxon>Lachnospirales</taxon>
        <taxon>Lachnospiraceae</taxon>
        <taxon>Roseburia</taxon>
    </lineage>
</organism>
<accession>A0A3R6CFH1</accession>
<keyword evidence="1" id="KW-1133">Transmembrane helix</keyword>
<feature type="transmembrane region" description="Helical" evidence="1">
    <location>
        <begin position="66"/>
        <end position="86"/>
    </location>
</feature>